<dbReference type="InterPro" id="IPR001119">
    <property type="entry name" value="SLH_dom"/>
</dbReference>
<proteinExistence type="predicted"/>
<feature type="domain" description="SLH" evidence="2">
    <location>
        <begin position="107"/>
        <end position="170"/>
    </location>
</feature>
<keyword evidence="4" id="KW-1185">Reference proteome</keyword>
<dbReference type="EMBL" id="JBHUMM010000023">
    <property type="protein sequence ID" value="MFD2672034.1"/>
    <property type="molecule type" value="Genomic_DNA"/>
</dbReference>
<comment type="caution">
    <text evidence="3">The sequence shown here is derived from an EMBL/GenBank/DDBJ whole genome shotgun (WGS) entry which is preliminary data.</text>
</comment>
<dbReference type="RefSeq" id="WP_379929519.1">
    <property type="nucleotide sequence ID" value="NZ_JBHUMM010000023.1"/>
</dbReference>
<evidence type="ECO:0000313" key="3">
    <source>
        <dbReference type="EMBL" id="MFD2672034.1"/>
    </source>
</evidence>
<feature type="compositionally biased region" description="Basic and acidic residues" evidence="1">
    <location>
        <begin position="10"/>
        <end position="25"/>
    </location>
</feature>
<name>A0ABW5RB72_9BACL</name>
<sequence length="943" mass="100412">MREPSYPIDLSKKDSHKPKDIRGGERKVMKKSLSLVLAASLVASAFAGSASAASEMTAMEKFEALKAQGIFAGRANGDADLDAQMTRAEFARVGGLLKGLDVDAEPSTNSFTDVSADAWYYEEIEAANAAGFMQGYGNGKFLPSDNVKTEEMARVLVDILGLEVDADAEVTGKVSDWAKGYVAAAIKAGIIDSSDDYTQPALRSELVSSSYVVNEVQNPEQAVAITLAGAKKFEVSFTEAVDTANVKATVKKGDNTVALKSEWNEAKNVLTLSRSINLDAGEYTVTVSGVANVEDTTKTFTVAPERIDAVNLEDVAYKTTLPAGGVVDAEVAYKLVNQYGEDITSSINKSDLVATTSSGAIEVGDSSGKANGVLEISDLPEAKEEITVSIVDKVNGNSARKTVQVKDQKVVEDVTIQAPELKDGKTALEAGVNDYKLPYTAKDQFGNDIKVTDLSKLTFISSNSTAFTPDVTTNITLDADKNILIDFPSFEGPQEVKLTVIVNRSGESSSVTFTVNGTATAEVPTLVLPEGRFSGTDYKVQLQVKDQYGNDMKAEDIVTAYTNNKFTLSSGNTSKFTVAGVEKDGEKAVVRLLPVNISSERQTGSAVLTVTVNKSGKTASTTVNVVEAQKPTAFTLDASVTHAVYNADLTLKGKFTDQYGEEIKTSDNDVVFETSDATAYAAPNDTDVTTFADAGVTFTALKANSSSKITVKLKNASNQVIDSREVTLTTVKNDAALTYSVEEVGTIADEAAGIVSNEYAKKVVVMGTDASGNKVALKDPIVEVVPVDTSIVVAAVDGSDWKLAAQDTDENKETVVNVRIKTPTGNLLNKQVTVKVSKDAPKAVELKSKDDKTEIAINANASYSFADFFDTDNSLSFIIKDQFGVENYSDVVNNAAVFVTNKETNVLTKVTGTYNFEAGKEYKVTVVAGDKQMEVTVKVNPSV</sequence>
<protein>
    <submittedName>
        <fullName evidence="3">S-layer homology domain-containing protein</fullName>
    </submittedName>
</protein>
<organism evidence="3 4">
    <name type="scientific">Marinicrinis sediminis</name>
    <dbReference type="NCBI Taxonomy" id="1652465"/>
    <lineage>
        <taxon>Bacteria</taxon>
        <taxon>Bacillati</taxon>
        <taxon>Bacillota</taxon>
        <taxon>Bacilli</taxon>
        <taxon>Bacillales</taxon>
        <taxon>Paenibacillaceae</taxon>
    </lineage>
</organism>
<evidence type="ECO:0000256" key="1">
    <source>
        <dbReference type="SAM" id="MobiDB-lite"/>
    </source>
</evidence>
<gene>
    <name evidence="3" type="ORF">ACFSUC_10500</name>
</gene>
<feature type="region of interest" description="Disordered" evidence="1">
    <location>
        <begin position="1"/>
        <end position="25"/>
    </location>
</feature>
<reference evidence="4" key="1">
    <citation type="journal article" date="2019" name="Int. J. Syst. Evol. Microbiol.">
        <title>The Global Catalogue of Microorganisms (GCM) 10K type strain sequencing project: providing services to taxonomists for standard genome sequencing and annotation.</title>
        <authorList>
            <consortium name="The Broad Institute Genomics Platform"/>
            <consortium name="The Broad Institute Genome Sequencing Center for Infectious Disease"/>
            <person name="Wu L."/>
            <person name="Ma J."/>
        </authorList>
    </citation>
    <scope>NUCLEOTIDE SEQUENCE [LARGE SCALE GENOMIC DNA]</scope>
    <source>
        <strain evidence="4">KCTC 33676</strain>
    </source>
</reference>
<evidence type="ECO:0000313" key="4">
    <source>
        <dbReference type="Proteomes" id="UP001597497"/>
    </source>
</evidence>
<dbReference type="Pfam" id="PF00395">
    <property type="entry name" value="SLH"/>
    <property type="match status" value="1"/>
</dbReference>
<accession>A0ABW5RB72</accession>
<evidence type="ECO:0000259" key="2">
    <source>
        <dbReference type="PROSITE" id="PS51272"/>
    </source>
</evidence>
<dbReference type="Proteomes" id="UP001597497">
    <property type="component" value="Unassembled WGS sequence"/>
</dbReference>
<dbReference type="PROSITE" id="PS51272">
    <property type="entry name" value="SLH"/>
    <property type="match status" value="1"/>
</dbReference>